<evidence type="ECO:0008006" key="3">
    <source>
        <dbReference type="Google" id="ProtNLM"/>
    </source>
</evidence>
<protein>
    <recommendedName>
        <fullName evidence="3">SHS2 domain-containing protein</fullName>
    </recommendedName>
</protein>
<evidence type="ECO:0000313" key="1">
    <source>
        <dbReference type="EMBL" id="OGI63896.1"/>
    </source>
</evidence>
<dbReference type="AlphaFoldDB" id="A0A1F6V372"/>
<reference evidence="1 2" key="1">
    <citation type="journal article" date="2016" name="Nat. Commun.">
        <title>Thousands of microbial genomes shed light on interconnected biogeochemical processes in an aquifer system.</title>
        <authorList>
            <person name="Anantharaman K."/>
            <person name="Brown C.T."/>
            <person name="Hug L.A."/>
            <person name="Sharon I."/>
            <person name="Castelle C.J."/>
            <person name="Probst A.J."/>
            <person name="Thomas B.C."/>
            <person name="Singh A."/>
            <person name="Wilkins M.J."/>
            <person name="Karaoz U."/>
            <person name="Brodie E.L."/>
            <person name="Williams K.H."/>
            <person name="Hubbard S.S."/>
            <person name="Banfield J.F."/>
        </authorList>
    </citation>
    <scope>NUCLEOTIDE SEQUENCE [LARGE SCALE GENOMIC DNA]</scope>
</reference>
<gene>
    <name evidence="1" type="ORF">A2733_01510</name>
</gene>
<organism evidence="1 2">
    <name type="scientific">Candidatus Nomurabacteria bacterium RIFCSPHIGHO2_01_FULL_40_20</name>
    <dbReference type="NCBI Taxonomy" id="1801738"/>
    <lineage>
        <taxon>Bacteria</taxon>
        <taxon>Candidatus Nomuraibacteriota</taxon>
    </lineage>
</organism>
<sequence length="390" mass="44379">MGIFSKKKKEELALVFDVGSSAVSGALFYMGKDGTPKIIMNVSESIILEEKVNVEKFLRNTMETLKTVSSKICLAGKGAPRRVFVVLSSPWFVSQTRVIKYTKKDSFLFTSKLANELIEKEVKIFEEEYGVKYAHTENKVKPIELKNMKTRLNGYDSANPFNQSVKEVEMNIFVSLAQEKVLNGINKAIGRHFGHENIKFSSFIIASFTVARDVFINQENFLLVNIGGEVTDISMIKKDVLRESISFPMGCNFLIRNIADKLDISLEESKTYLSLYKDGHMEETILKKVEPAITLAKNEWLKNFQEFLSKLTNDISIPSTVFVTVDPHLSLFFSDTIKNEQFNQYILTESKFRVVFLGAQALHGIVTLKEEETRDPAVIIDSIYINRFLR</sequence>
<accession>A0A1F6V372</accession>
<evidence type="ECO:0000313" key="2">
    <source>
        <dbReference type="Proteomes" id="UP000178985"/>
    </source>
</evidence>
<dbReference type="Gene3D" id="3.30.420.40">
    <property type="match status" value="1"/>
</dbReference>
<proteinExistence type="predicted"/>
<name>A0A1F6V372_9BACT</name>
<dbReference type="EMBL" id="MFTO01000011">
    <property type="protein sequence ID" value="OGI63896.1"/>
    <property type="molecule type" value="Genomic_DNA"/>
</dbReference>
<dbReference type="Proteomes" id="UP000178985">
    <property type="component" value="Unassembled WGS sequence"/>
</dbReference>
<comment type="caution">
    <text evidence="1">The sequence shown here is derived from an EMBL/GenBank/DDBJ whole genome shotgun (WGS) entry which is preliminary data.</text>
</comment>